<sequence length="133" mass="15653">MTISNKSRYIVFAILVPKHLRTGKITDKDIMDEIFIIFDTQNLKVHNKHINNEIAANNECYTLNYPAPRYKLNPMPEKTEDMKNIIDIIPYFSDKSSEDESVNFNGDYKTVVFDFLKEKYIPIMNKNFKPTRP</sequence>
<proteinExistence type="predicted"/>
<gene>
    <name evidence="1" type="ORF">N5E88_13975</name>
</gene>
<evidence type="ECO:0000313" key="1">
    <source>
        <dbReference type="EMBL" id="MDH1480585.1"/>
    </source>
</evidence>
<accession>A0AA42R159</accession>
<evidence type="ECO:0000313" key="2">
    <source>
        <dbReference type="Proteomes" id="UP001161707"/>
    </source>
</evidence>
<reference evidence="1" key="1">
    <citation type="submission" date="2022-09" db="EMBL/GenBank/DDBJ databases">
        <title>Intensive care unit water sources are persistently colonized with multi-drug resistant bacteria and are the site of extensive horizontal gene transfer of antibiotic resistance genes.</title>
        <authorList>
            <person name="Diorio-Toth L."/>
        </authorList>
    </citation>
    <scope>NUCLEOTIDE SEQUENCE</scope>
    <source>
        <strain evidence="1">GD03711</strain>
    </source>
</reference>
<name>A0AA42R159_ENTCL</name>
<dbReference type="AlphaFoldDB" id="A0AA42R159"/>
<comment type="caution">
    <text evidence="1">The sequence shown here is derived from an EMBL/GenBank/DDBJ whole genome shotgun (WGS) entry which is preliminary data.</text>
</comment>
<dbReference type="EMBL" id="JAOCIY010000037">
    <property type="protein sequence ID" value="MDH1480585.1"/>
    <property type="molecule type" value="Genomic_DNA"/>
</dbReference>
<dbReference type="RefSeq" id="WP_280022509.1">
    <property type="nucleotide sequence ID" value="NZ_JAOCIY010000037.1"/>
</dbReference>
<dbReference type="Proteomes" id="UP001161707">
    <property type="component" value="Unassembled WGS sequence"/>
</dbReference>
<protein>
    <submittedName>
        <fullName evidence="1">Uncharacterized protein</fullName>
    </submittedName>
</protein>
<organism evidence="1 2">
    <name type="scientific">Enterobacter cloacae</name>
    <dbReference type="NCBI Taxonomy" id="550"/>
    <lineage>
        <taxon>Bacteria</taxon>
        <taxon>Pseudomonadati</taxon>
        <taxon>Pseudomonadota</taxon>
        <taxon>Gammaproteobacteria</taxon>
        <taxon>Enterobacterales</taxon>
        <taxon>Enterobacteriaceae</taxon>
        <taxon>Enterobacter</taxon>
        <taxon>Enterobacter cloacae complex</taxon>
    </lineage>
</organism>